<dbReference type="PANTHER" id="PTHR34229:SF1">
    <property type="entry name" value="METAL TRANSPORT PROTEIN HI_1621-RELATED"/>
    <property type="match status" value="1"/>
</dbReference>
<dbReference type="AlphaFoldDB" id="A0A8U0AA74"/>
<dbReference type="Pfam" id="PF01891">
    <property type="entry name" value="CbiM"/>
    <property type="match status" value="1"/>
</dbReference>
<dbReference type="RefSeq" id="WP_247995361.1">
    <property type="nucleotide sequence ID" value="NZ_CP096021.1"/>
</dbReference>
<sequence length="225" mass="22839">MAHIHLGEGSFPLWALIVWTLLGVGLIGAVVYRIRKGGIKTHQIALAGIGTAASFAVFQLNIPVWGGVHMTLTGLVGILAGPLLGALIALVVNIFSAALGHGAVGLLGANTLVNATEAIVAYYAFKTLIRMDWNSFPASASAATLGLSAGAILMGAIIVISGVNGSTLPRGDLTIAVAGLVGLNLGVAVIEGMLTGFIVQFLASVRPDLVGLGDHAREESAGVML</sequence>
<evidence type="ECO:0000256" key="2">
    <source>
        <dbReference type="ARBA" id="ARBA00022448"/>
    </source>
</evidence>
<dbReference type="InterPro" id="IPR002751">
    <property type="entry name" value="CbiM/NikMN"/>
</dbReference>
<gene>
    <name evidence="8" type="ORF">MW046_16885</name>
</gene>
<dbReference type="GO" id="GO:0000041">
    <property type="term" value="P:transition metal ion transport"/>
    <property type="evidence" value="ECO:0007669"/>
    <property type="project" value="InterPro"/>
</dbReference>
<evidence type="ECO:0000256" key="6">
    <source>
        <dbReference type="ARBA" id="ARBA00023136"/>
    </source>
</evidence>
<dbReference type="Proteomes" id="UP000831768">
    <property type="component" value="Plasmid unnamed2"/>
</dbReference>
<feature type="transmembrane region" description="Helical" evidence="7">
    <location>
        <begin position="175"/>
        <end position="203"/>
    </location>
</feature>
<dbReference type="GO" id="GO:0005886">
    <property type="term" value="C:plasma membrane"/>
    <property type="evidence" value="ECO:0007669"/>
    <property type="project" value="UniProtKB-SubCell"/>
</dbReference>
<reference evidence="8" key="1">
    <citation type="submission" date="2022-04" db="EMBL/GenBank/DDBJ databases">
        <title>Halocatena sp. nov., isolated from a salt lake.</title>
        <authorList>
            <person name="Cui H.-L."/>
        </authorList>
    </citation>
    <scope>NUCLEOTIDE SEQUENCE</scope>
    <source>
        <strain evidence="8">AD-1</strain>
        <plasmid evidence="8">unnamed2</plasmid>
    </source>
</reference>
<keyword evidence="6 7" id="KW-0472">Membrane</keyword>
<geneLocation type="plasmid" evidence="8 9">
    <name>unnamed2</name>
</geneLocation>
<dbReference type="PANTHER" id="PTHR34229">
    <property type="entry name" value="METAL TRANSPORT PROTEIN HI_1621-RELATED"/>
    <property type="match status" value="1"/>
</dbReference>
<accession>A0A8U0AA74</accession>
<evidence type="ECO:0000256" key="4">
    <source>
        <dbReference type="ARBA" id="ARBA00022692"/>
    </source>
</evidence>
<evidence type="ECO:0000313" key="9">
    <source>
        <dbReference type="Proteomes" id="UP000831768"/>
    </source>
</evidence>
<proteinExistence type="predicted"/>
<dbReference type="Gene3D" id="1.10.1760.20">
    <property type="match status" value="1"/>
</dbReference>
<feature type="transmembrane region" description="Helical" evidence="7">
    <location>
        <begin position="104"/>
        <end position="125"/>
    </location>
</feature>
<feature type="transmembrane region" description="Helical" evidence="7">
    <location>
        <begin position="145"/>
        <end position="163"/>
    </location>
</feature>
<evidence type="ECO:0000256" key="5">
    <source>
        <dbReference type="ARBA" id="ARBA00022989"/>
    </source>
</evidence>
<keyword evidence="9" id="KW-1185">Reference proteome</keyword>
<comment type="subcellular location">
    <subcellularLocation>
        <location evidence="1">Cell membrane</location>
        <topology evidence="1">Multi-pass membrane protein</topology>
    </subcellularLocation>
</comment>
<evidence type="ECO:0000256" key="1">
    <source>
        <dbReference type="ARBA" id="ARBA00004651"/>
    </source>
</evidence>
<dbReference type="EMBL" id="CP096021">
    <property type="protein sequence ID" value="UPM44707.1"/>
    <property type="molecule type" value="Genomic_DNA"/>
</dbReference>
<keyword evidence="5 7" id="KW-1133">Transmembrane helix</keyword>
<evidence type="ECO:0000256" key="7">
    <source>
        <dbReference type="SAM" id="Phobius"/>
    </source>
</evidence>
<keyword evidence="2" id="KW-0813">Transport</keyword>
<evidence type="ECO:0000313" key="8">
    <source>
        <dbReference type="EMBL" id="UPM44707.1"/>
    </source>
</evidence>
<protein>
    <submittedName>
        <fullName evidence="8">Energy-coupling factor ABC transporter permease</fullName>
    </submittedName>
</protein>
<keyword evidence="8" id="KW-0614">Plasmid</keyword>
<keyword evidence="4 7" id="KW-0812">Transmembrane</keyword>
<feature type="transmembrane region" description="Helical" evidence="7">
    <location>
        <begin position="44"/>
        <end position="62"/>
    </location>
</feature>
<name>A0A8U0AA74_9EURY</name>
<organism evidence="8 9">
    <name type="scientific">Halocatena salina</name>
    <dbReference type="NCBI Taxonomy" id="2934340"/>
    <lineage>
        <taxon>Archaea</taxon>
        <taxon>Methanobacteriati</taxon>
        <taxon>Methanobacteriota</taxon>
        <taxon>Stenosarchaea group</taxon>
        <taxon>Halobacteria</taxon>
        <taxon>Halobacteriales</taxon>
        <taxon>Natronomonadaceae</taxon>
        <taxon>Halocatena</taxon>
    </lineage>
</organism>
<feature type="transmembrane region" description="Helical" evidence="7">
    <location>
        <begin position="68"/>
        <end position="92"/>
    </location>
</feature>
<feature type="transmembrane region" description="Helical" evidence="7">
    <location>
        <begin position="12"/>
        <end position="32"/>
    </location>
</feature>
<dbReference type="GeneID" id="71929758"/>
<evidence type="ECO:0000256" key="3">
    <source>
        <dbReference type="ARBA" id="ARBA00022475"/>
    </source>
</evidence>
<dbReference type="KEGG" id="haad:MW046_16885"/>
<keyword evidence="3" id="KW-1003">Cell membrane</keyword>